<keyword evidence="3" id="KW-1185">Reference proteome</keyword>
<proteinExistence type="predicted"/>
<evidence type="ECO:0000256" key="1">
    <source>
        <dbReference type="SAM" id="MobiDB-lite"/>
    </source>
</evidence>
<feature type="region of interest" description="Disordered" evidence="1">
    <location>
        <begin position="27"/>
        <end position="49"/>
    </location>
</feature>
<organism evidence="2 3">
    <name type="scientific">Rhynocoris fuscipes</name>
    <dbReference type="NCBI Taxonomy" id="488301"/>
    <lineage>
        <taxon>Eukaryota</taxon>
        <taxon>Metazoa</taxon>
        <taxon>Ecdysozoa</taxon>
        <taxon>Arthropoda</taxon>
        <taxon>Hexapoda</taxon>
        <taxon>Insecta</taxon>
        <taxon>Pterygota</taxon>
        <taxon>Neoptera</taxon>
        <taxon>Paraneoptera</taxon>
        <taxon>Hemiptera</taxon>
        <taxon>Heteroptera</taxon>
        <taxon>Panheteroptera</taxon>
        <taxon>Cimicomorpha</taxon>
        <taxon>Reduviidae</taxon>
        <taxon>Harpactorinae</taxon>
        <taxon>Harpactorini</taxon>
        <taxon>Rhynocoris</taxon>
    </lineage>
</organism>
<accession>A0AAW1DA10</accession>
<name>A0AAW1DA10_9HEMI</name>
<dbReference type="Proteomes" id="UP001461498">
    <property type="component" value="Unassembled WGS sequence"/>
</dbReference>
<evidence type="ECO:0000313" key="3">
    <source>
        <dbReference type="Proteomes" id="UP001461498"/>
    </source>
</evidence>
<reference evidence="2 3" key="1">
    <citation type="submission" date="2022-12" db="EMBL/GenBank/DDBJ databases">
        <title>Chromosome-level genome assembly of true bugs.</title>
        <authorList>
            <person name="Ma L."/>
            <person name="Li H."/>
        </authorList>
    </citation>
    <scope>NUCLEOTIDE SEQUENCE [LARGE SCALE GENOMIC DNA]</scope>
    <source>
        <strain evidence="2">Lab_2022b</strain>
    </source>
</reference>
<gene>
    <name evidence="2" type="ORF">O3M35_008504</name>
</gene>
<dbReference type="AlphaFoldDB" id="A0AAW1DA10"/>
<protein>
    <submittedName>
        <fullName evidence="2">Uncharacterized protein</fullName>
    </submittedName>
</protein>
<evidence type="ECO:0000313" key="2">
    <source>
        <dbReference type="EMBL" id="KAK9506605.1"/>
    </source>
</evidence>
<dbReference type="EMBL" id="JAPXFL010000005">
    <property type="protein sequence ID" value="KAK9506605.1"/>
    <property type="molecule type" value="Genomic_DNA"/>
</dbReference>
<sequence length="82" mass="9287">MSEKDHNQDANLDELLNMLWMDTTTQKPHGYPDMTSLPQPYFESGPSPVNNTVQLGAEITLHCKVNDLSDKTIVQTLKRENT</sequence>
<comment type="caution">
    <text evidence="2">The sequence shown here is derived from an EMBL/GenBank/DDBJ whole genome shotgun (WGS) entry which is preliminary data.</text>
</comment>